<organism evidence="3 4">
    <name type="scientific">Hydrogenoanaerobacterium saccharovorans</name>
    <dbReference type="NCBI Taxonomy" id="474960"/>
    <lineage>
        <taxon>Bacteria</taxon>
        <taxon>Bacillati</taxon>
        <taxon>Bacillota</taxon>
        <taxon>Clostridia</taxon>
        <taxon>Eubacteriales</taxon>
        <taxon>Oscillospiraceae</taxon>
        <taxon>Hydrogenoanaerobacterium</taxon>
    </lineage>
</organism>
<dbReference type="InterPro" id="IPR001387">
    <property type="entry name" value="Cro/C1-type_HTH"/>
</dbReference>
<accession>A0A1H8CHK5</accession>
<sequence length="70" mass="8261">MRLAELRKEKGYTQVKMQMLTGIDQSNISKMELGIIEPNISMLKEFAKIFDTSIDYLTEFTDERKPYPRK</sequence>
<name>A0A1H8CHK5_9FIRM</name>
<keyword evidence="1 3" id="KW-0238">DNA-binding</keyword>
<dbReference type="GO" id="GO:0003677">
    <property type="term" value="F:DNA binding"/>
    <property type="evidence" value="ECO:0007669"/>
    <property type="project" value="UniProtKB-KW"/>
</dbReference>
<evidence type="ECO:0000313" key="4">
    <source>
        <dbReference type="Proteomes" id="UP000199158"/>
    </source>
</evidence>
<feature type="domain" description="HTH cro/C1-type" evidence="2">
    <location>
        <begin position="3"/>
        <end position="57"/>
    </location>
</feature>
<dbReference type="CDD" id="cd00093">
    <property type="entry name" value="HTH_XRE"/>
    <property type="match status" value="1"/>
</dbReference>
<dbReference type="PROSITE" id="PS50943">
    <property type="entry name" value="HTH_CROC1"/>
    <property type="match status" value="1"/>
</dbReference>
<dbReference type="Gene3D" id="1.10.260.40">
    <property type="entry name" value="lambda repressor-like DNA-binding domains"/>
    <property type="match status" value="1"/>
</dbReference>
<dbReference type="PANTHER" id="PTHR46558">
    <property type="entry name" value="TRACRIPTIONAL REGULATORY PROTEIN-RELATED-RELATED"/>
    <property type="match status" value="1"/>
</dbReference>
<dbReference type="SMART" id="SM00530">
    <property type="entry name" value="HTH_XRE"/>
    <property type="match status" value="1"/>
</dbReference>
<dbReference type="Pfam" id="PF01381">
    <property type="entry name" value="HTH_3"/>
    <property type="match status" value="1"/>
</dbReference>
<dbReference type="InterPro" id="IPR010982">
    <property type="entry name" value="Lambda_DNA-bd_dom_sf"/>
</dbReference>
<evidence type="ECO:0000259" key="2">
    <source>
        <dbReference type="PROSITE" id="PS50943"/>
    </source>
</evidence>
<dbReference type="EMBL" id="FOCG01000002">
    <property type="protein sequence ID" value="SEM94583.1"/>
    <property type="molecule type" value="Genomic_DNA"/>
</dbReference>
<reference evidence="3 4" key="1">
    <citation type="submission" date="2016-10" db="EMBL/GenBank/DDBJ databases">
        <authorList>
            <person name="de Groot N.N."/>
        </authorList>
    </citation>
    <scope>NUCLEOTIDE SEQUENCE [LARGE SCALE GENOMIC DNA]</scope>
    <source>
        <strain evidence="3 4">CGMCC 1.5070</strain>
    </source>
</reference>
<dbReference type="RefSeq" id="WP_242943165.1">
    <property type="nucleotide sequence ID" value="NZ_FOCG01000002.1"/>
</dbReference>
<keyword evidence="4" id="KW-1185">Reference proteome</keyword>
<dbReference type="STRING" id="474960.SAMN05216180_2137"/>
<dbReference type="SUPFAM" id="SSF47413">
    <property type="entry name" value="lambda repressor-like DNA-binding domains"/>
    <property type="match status" value="1"/>
</dbReference>
<gene>
    <name evidence="3" type="ORF">SAMN05216180_2137</name>
</gene>
<dbReference type="AlphaFoldDB" id="A0A1H8CHK5"/>
<proteinExistence type="predicted"/>
<evidence type="ECO:0000256" key="1">
    <source>
        <dbReference type="ARBA" id="ARBA00023125"/>
    </source>
</evidence>
<protein>
    <submittedName>
        <fullName evidence="3">DNA-binding transcriptional regulator, XRE-family HTH domain</fullName>
    </submittedName>
</protein>
<dbReference type="Proteomes" id="UP000199158">
    <property type="component" value="Unassembled WGS sequence"/>
</dbReference>
<dbReference type="PANTHER" id="PTHR46558:SF11">
    <property type="entry name" value="HTH-TYPE TRANSCRIPTIONAL REGULATOR XRE"/>
    <property type="match status" value="1"/>
</dbReference>
<evidence type="ECO:0000313" key="3">
    <source>
        <dbReference type="EMBL" id="SEM94583.1"/>
    </source>
</evidence>